<comment type="caution">
    <text evidence="2">The sequence shown here is derived from an EMBL/GenBank/DDBJ whole genome shotgun (WGS) entry which is preliminary data.</text>
</comment>
<gene>
    <name evidence="2" type="ORF">M9458_028706</name>
</gene>
<sequence>MHPDGRSSSISRSDVLMPSAVYPSLVLGIAAAVLVFQFGSGGLTLTSFFLKLFIYVSFALFCFLLGSFGLLVKKSPLKISRFDTTRRQSSKLVDLFNKLM</sequence>
<keyword evidence="3" id="KW-1185">Reference proteome</keyword>
<dbReference type="EMBL" id="JAMKFB020000014">
    <property type="protein sequence ID" value="KAL0176376.1"/>
    <property type="molecule type" value="Genomic_DNA"/>
</dbReference>
<feature type="transmembrane region" description="Helical" evidence="1">
    <location>
        <begin position="20"/>
        <end position="40"/>
    </location>
</feature>
<feature type="transmembrane region" description="Helical" evidence="1">
    <location>
        <begin position="52"/>
        <end position="72"/>
    </location>
</feature>
<proteinExistence type="predicted"/>
<evidence type="ECO:0000256" key="1">
    <source>
        <dbReference type="SAM" id="Phobius"/>
    </source>
</evidence>
<dbReference type="AlphaFoldDB" id="A0ABD0PSJ1"/>
<protein>
    <submittedName>
        <fullName evidence="2">Uncharacterized protein</fullName>
    </submittedName>
</protein>
<feature type="non-terminal residue" evidence="2">
    <location>
        <position position="100"/>
    </location>
</feature>
<keyword evidence="1" id="KW-0472">Membrane</keyword>
<reference evidence="2 3" key="1">
    <citation type="submission" date="2024-05" db="EMBL/GenBank/DDBJ databases">
        <title>Genome sequencing and assembly of Indian major carp, Cirrhinus mrigala (Hamilton, 1822).</title>
        <authorList>
            <person name="Mohindra V."/>
            <person name="Chowdhury L.M."/>
            <person name="Lal K."/>
            <person name="Jena J.K."/>
        </authorList>
    </citation>
    <scope>NUCLEOTIDE SEQUENCE [LARGE SCALE GENOMIC DNA]</scope>
    <source>
        <strain evidence="2">CM1030</strain>
        <tissue evidence="2">Blood</tissue>
    </source>
</reference>
<keyword evidence="1" id="KW-0812">Transmembrane</keyword>
<organism evidence="2 3">
    <name type="scientific">Cirrhinus mrigala</name>
    <name type="common">Mrigala</name>
    <dbReference type="NCBI Taxonomy" id="683832"/>
    <lineage>
        <taxon>Eukaryota</taxon>
        <taxon>Metazoa</taxon>
        <taxon>Chordata</taxon>
        <taxon>Craniata</taxon>
        <taxon>Vertebrata</taxon>
        <taxon>Euteleostomi</taxon>
        <taxon>Actinopterygii</taxon>
        <taxon>Neopterygii</taxon>
        <taxon>Teleostei</taxon>
        <taxon>Ostariophysi</taxon>
        <taxon>Cypriniformes</taxon>
        <taxon>Cyprinidae</taxon>
        <taxon>Labeoninae</taxon>
        <taxon>Labeonini</taxon>
        <taxon>Cirrhinus</taxon>
    </lineage>
</organism>
<evidence type="ECO:0000313" key="2">
    <source>
        <dbReference type="EMBL" id="KAL0176376.1"/>
    </source>
</evidence>
<dbReference type="Proteomes" id="UP001529510">
    <property type="component" value="Unassembled WGS sequence"/>
</dbReference>
<accession>A0ABD0PSJ1</accession>
<keyword evidence="1" id="KW-1133">Transmembrane helix</keyword>
<name>A0ABD0PSJ1_CIRMR</name>
<evidence type="ECO:0000313" key="3">
    <source>
        <dbReference type="Proteomes" id="UP001529510"/>
    </source>
</evidence>